<feature type="domain" description="3-hydroxyisobutyrate dehydrogenase-like NAD-binding" evidence="5">
    <location>
        <begin position="176"/>
        <end position="290"/>
    </location>
</feature>
<dbReference type="Pfam" id="PF14833">
    <property type="entry name" value="NAD_binding_11"/>
    <property type="match status" value="1"/>
</dbReference>
<dbReference type="Proteomes" id="UP001304769">
    <property type="component" value="Unassembled WGS sequence"/>
</dbReference>
<dbReference type="PIRSF" id="PIRSF000103">
    <property type="entry name" value="HIBADH"/>
    <property type="match status" value="1"/>
</dbReference>
<dbReference type="PANTHER" id="PTHR43060:SF15">
    <property type="entry name" value="3-HYDROXYISOBUTYRATE DEHYDROGENASE-LIKE 1, MITOCHONDRIAL-RELATED"/>
    <property type="match status" value="1"/>
</dbReference>
<evidence type="ECO:0000256" key="2">
    <source>
        <dbReference type="ARBA" id="ARBA00023002"/>
    </source>
</evidence>
<dbReference type="Pfam" id="PF03446">
    <property type="entry name" value="NAD_binding_2"/>
    <property type="match status" value="1"/>
</dbReference>
<dbReference type="SUPFAM" id="SSF51735">
    <property type="entry name" value="NAD(P)-binding Rossmann-fold domains"/>
    <property type="match status" value="1"/>
</dbReference>
<evidence type="ECO:0000259" key="5">
    <source>
        <dbReference type="Pfam" id="PF14833"/>
    </source>
</evidence>
<evidence type="ECO:0000256" key="3">
    <source>
        <dbReference type="ARBA" id="ARBA00023027"/>
    </source>
</evidence>
<dbReference type="InterPro" id="IPR036291">
    <property type="entry name" value="NAD(P)-bd_dom_sf"/>
</dbReference>
<reference evidence="6 7" key="1">
    <citation type="submission" date="2023-12" db="EMBL/GenBank/DDBJ databases">
        <title>Sinomonas terricola sp. nov, isolated from litchi orchard soil in Guangdong, PR China.</title>
        <authorList>
            <person name="Jiaxin W."/>
            <person name="Yang Z."/>
            <person name="Honghui Z."/>
        </authorList>
    </citation>
    <scope>NUCLEOTIDE SEQUENCE [LARGE SCALE GENOMIC DNA]</scope>
    <source>
        <strain evidence="6 7">JGH33</strain>
    </source>
</reference>
<evidence type="ECO:0000313" key="6">
    <source>
        <dbReference type="EMBL" id="MEA5456509.1"/>
    </source>
</evidence>
<dbReference type="InterPro" id="IPR013328">
    <property type="entry name" value="6PGD_dom2"/>
</dbReference>
<comment type="caution">
    <text evidence="6">The sequence shown here is derived from an EMBL/GenBank/DDBJ whole genome shotgun (WGS) entry which is preliminary data.</text>
</comment>
<keyword evidence="3" id="KW-0520">NAD</keyword>
<proteinExistence type="inferred from homology"/>
<dbReference type="EMBL" id="JAYGGQ010000015">
    <property type="protein sequence ID" value="MEA5456509.1"/>
    <property type="molecule type" value="Genomic_DNA"/>
</dbReference>
<dbReference type="PROSITE" id="PS00895">
    <property type="entry name" value="3_HYDROXYISOBUT_DH"/>
    <property type="match status" value="1"/>
</dbReference>
<dbReference type="InterPro" id="IPR006115">
    <property type="entry name" value="6PGDH_NADP-bd"/>
</dbReference>
<organism evidence="6 7">
    <name type="scientific">Sinomonas terricola</name>
    <dbReference type="NCBI Taxonomy" id="3110330"/>
    <lineage>
        <taxon>Bacteria</taxon>
        <taxon>Bacillati</taxon>
        <taxon>Actinomycetota</taxon>
        <taxon>Actinomycetes</taxon>
        <taxon>Micrococcales</taxon>
        <taxon>Micrococcaceae</taxon>
        <taxon>Sinomonas</taxon>
    </lineage>
</organism>
<dbReference type="InterPro" id="IPR002204">
    <property type="entry name" value="3-OH-isobutyrate_DH-rel_CS"/>
</dbReference>
<name>A0ABU5TAG8_9MICC</name>
<dbReference type="Gene3D" id="1.10.1040.10">
    <property type="entry name" value="N-(1-d-carboxylethyl)-l-norvaline Dehydrogenase, domain 2"/>
    <property type="match status" value="1"/>
</dbReference>
<comment type="similarity">
    <text evidence="1">Belongs to the HIBADH-related family.</text>
</comment>
<evidence type="ECO:0000313" key="7">
    <source>
        <dbReference type="Proteomes" id="UP001304769"/>
    </source>
</evidence>
<dbReference type="InterPro" id="IPR029154">
    <property type="entry name" value="HIBADH-like_NADP-bd"/>
</dbReference>
<dbReference type="RefSeq" id="WP_323280403.1">
    <property type="nucleotide sequence ID" value="NZ_JAYGGQ010000015.1"/>
</dbReference>
<accession>A0ABU5TAG8</accession>
<dbReference type="PANTHER" id="PTHR43060">
    <property type="entry name" value="3-HYDROXYISOBUTYRATE DEHYDROGENASE-LIKE 1, MITOCHONDRIAL-RELATED"/>
    <property type="match status" value="1"/>
</dbReference>
<sequence>MALDNEVRATVGFVGLGLMGGPMAANLLAAGWRVRGWNRSAGAYAPFVEAGGEPVESVADLAGADSIVFMLPDLPLIEDAAASLLTAWAAEPPARRTRVVVMSSVSPVGVKQFGAAVADASGGRAVVVDAPVSGGRAGAVEGTLAIMVGAEAGDFAALASLFGAMGTNVVHLGPLGAGSLAKACNQLIVGATAAALAEAAVLAEAGGLDVAELFGVLSGGLAASRVMDQLAPRMTARDYTPTGPSKFMLKDLRFVEAAASEAGAALPLARAALAVYGDLVDEGLGDLDLAVVHELARRRSGLASTPPQEEIVS</sequence>
<dbReference type="EC" id="1.1.-.-" evidence="6"/>
<protein>
    <submittedName>
        <fullName evidence="6">NAD(P)-dependent oxidoreductase</fullName>
        <ecNumber evidence="6">1.1.-.-</ecNumber>
    </submittedName>
</protein>
<dbReference type="Gene3D" id="3.40.50.720">
    <property type="entry name" value="NAD(P)-binding Rossmann-like Domain"/>
    <property type="match status" value="1"/>
</dbReference>
<dbReference type="InterPro" id="IPR015815">
    <property type="entry name" value="HIBADH-related"/>
</dbReference>
<gene>
    <name evidence="6" type="ORF">SPF06_17410</name>
</gene>
<dbReference type="SUPFAM" id="SSF48179">
    <property type="entry name" value="6-phosphogluconate dehydrogenase C-terminal domain-like"/>
    <property type="match status" value="1"/>
</dbReference>
<keyword evidence="7" id="KW-1185">Reference proteome</keyword>
<feature type="domain" description="6-phosphogluconate dehydrogenase NADP-binding" evidence="4">
    <location>
        <begin position="10"/>
        <end position="173"/>
    </location>
</feature>
<evidence type="ECO:0000256" key="1">
    <source>
        <dbReference type="ARBA" id="ARBA00009080"/>
    </source>
</evidence>
<evidence type="ECO:0000259" key="4">
    <source>
        <dbReference type="Pfam" id="PF03446"/>
    </source>
</evidence>
<dbReference type="InterPro" id="IPR008927">
    <property type="entry name" value="6-PGluconate_DH-like_C_sf"/>
</dbReference>
<keyword evidence="2 6" id="KW-0560">Oxidoreductase</keyword>
<dbReference type="GO" id="GO:0016491">
    <property type="term" value="F:oxidoreductase activity"/>
    <property type="evidence" value="ECO:0007669"/>
    <property type="project" value="UniProtKB-KW"/>
</dbReference>